<feature type="transmembrane region" description="Helical" evidence="1">
    <location>
        <begin position="113"/>
        <end position="130"/>
    </location>
</feature>
<feature type="domain" description="Chlorhexidine efflux transporter" evidence="2">
    <location>
        <begin position="73"/>
        <end position="135"/>
    </location>
</feature>
<feature type="transmembrane region" description="Helical" evidence="1">
    <location>
        <begin position="75"/>
        <end position="101"/>
    </location>
</feature>
<sequence>MRTRADRIRHTLLFEILLITTTVLVLPGVLGVPAHSFGMLSVIMSTLAMLWNYLYNVAFDRMLLRLGRPLAPRPFWLRAAHAITFEIGFAFVSVPLIMYMLDFGFVEAVLLDAGYLVLVPVYAFLFNLAYDTVFPVPQPQAEAM</sequence>
<dbReference type="RefSeq" id="WP_010937615.1">
    <property type="nucleotide sequence ID" value="NC_008751.1"/>
</dbReference>
<evidence type="ECO:0000313" key="3">
    <source>
        <dbReference type="EMBL" id="ABM29685.1"/>
    </source>
</evidence>
<dbReference type="AlphaFoldDB" id="A0A0H3ACX6"/>
<reference evidence="4" key="1">
    <citation type="journal article" date="2009" name="Environ. Microbiol.">
        <title>Contribution of mobile genetic elements to Desulfovibrio vulgaris genome plasticity.</title>
        <authorList>
            <person name="Walker C.B."/>
            <person name="Stolyar S."/>
            <person name="Chivian D."/>
            <person name="Pinel N."/>
            <person name="Gabster J.A."/>
            <person name="Dehal P.S."/>
            <person name="He Z."/>
            <person name="Yang Z.K."/>
            <person name="Yen H.C."/>
            <person name="Zhou J."/>
            <person name="Wall J.D."/>
            <person name="Hazen T.C."/>
            <person name="Arkin A.P."/>
            <person name="Stahl D.A."/>
        </authorList>
    </citation>
    <scope>NUCLEOTIDE SEQUENCE [LARGE SCALE GENOMIC DNA]</scope>
    <source>
        <strain evidence="4">DP4</strain>
    </source>
</reference>
<keyword evidence="1" id="KW-0472">Membrane</keyword>
<dbReference type="KEGG" id="dvl:Dvul_2673"/>
<name>A0A0H3ACX6_NITV4</name>
<dbReference type="InterPro" id="IPR058208">
    <property type="entry name" value="PACE"/>
</dbReference>
<dbReference type="Pfam" id="PF05232">
    <property type="entry name" value="BTP"/>
    <property type="match status" value="2"/>
</dbReference>
<proteinExistence type="predicted"/>
<dbReference type="NCBIfam" id="NF033664">
    <property type="entry name" value="PACE_transport"/>
    <property type="match status" value="1"/>
</dbReference>
<protein>
    <submittedName>
        <fullName evidence="3">Transmembrane pair domain protein</fullName>
    </submittedName>
</protein>
<keyword evidence="1" id="KW-1133">Transmembrane helix</keyword>
<organism evidence="3 4">
    <name type="scientific">Nitratidesulfovibrio vulgaris (strain DP4)</name>
    <name type="common">Desulfovibrio vulgaris</name>
    <dbReference type="NCBI Taxonomy" id="391774"/>
    <lineage>
        <taxon>Bacteria</taxon>
        <taxon>Pseudomonadati</taxon>
        <taxon>Thermodesulfobacteriota</taxon>
        <taxon>Desulfovibrionia</taxon>
        <taxon>Desulfovibrionales</taxon>
        <taxon>Desulfovibrionaceae</taxon>
        <taxon>Nitratidesulfovibrio</taxon>
    </lineage>
</organism>
<dbReference type="EMBL" id="CP000527">
    <property type="protein sequence ID" value="ABM29685.1"/>
    <property type="molecule type" value="Genomic_DNA"/>
</dbReference>
<feature type="transmembrane region" description="Helical" evidence="1">
    <location>
        <begin position="36"/>
        <end position="54"/>
    </location>
</feature>
<feature type="transmembrane region" description="Helical" evidence="1">
    <location>
        <begin position="12"/>
        <end position="30"/>
    </location>
</feature>
<gene>
    <name evidence="3" type="ordered locus">Dvul_2673</name>
</gene>
<evidence type="ECO:0000313" key="4">
    <source>
        <dbReference type="Proteomes" id="UP000009173"/>
    </source>
</evidence>
<keyword evidence="1 3" id="KW-0812">Transmembrane</keyword>
<dbReference type="HOGENOM" id="CLU_120004_0_0_7"/>
<feature type="domain" description="Chlorhexidine efflux transporter" evidence="2">
    <location>
        <begin position="2"/>
        <end position="64"/>
    </location>
</feature>
<dbReference type="InterPro" id="IPR007896">
    <property type="entry name" value="BTP_bacteria"/>
</dbReference>
<accession>A0A0H3ACX6</accession>
<evidence type="ECO:0000256" key="1">
    <source>
        <dbReference type="SAM" id="Phobius"/>
    </source>
</evidence>
<evidence type="ECO:0000259" key="2">
    <source>
        <dbReference type="Pfam" id="PF05232"/>
    </source>
</evidence>
<dbReference type="Proteomes" id="UP000009173">
    <property type="component" value="Chromosome"/>
</dbReference>